<evidence type="ECO:0000313" key="2">
    <source>
        <dbReference type="EMBL" id="BAE89094.1"/>
    </source>
</evidence>
<feature type="transmembrane region" description="Helical" evidence="1">
    <location>
        <begin position="26"/>
        <end position="47"/>
    </location>
</feature>
<accession>I7GKZ5</accession>
<keyword evidence="1" id="KW-1133">Transmembrane helix</keyword>
<name>I7GKZ5_MACFA</name>
<keyword evidence="1" id="KW-0812">Transmembrane</keyword>
<evidence type="ECO:0000256" key="1">
    <source>
        <dbReference type="SAM" id="Phobius"/>
    </source>
</evidence>
<proteinExistence type="evidence at transcript level"/>
<dbReference type="AlphaFoldDB" id="I7GKZ5"/>
<sequence>MFFYFFCSFFSLEVLCFSNTVQLYLHLLYWSSVFFSLSLLFFLHLYFTCNTLCQAYFNF</sequence>
<dbReference type="EMBL" id="AB172032">
    <property type="protein sequence ID" value="BAE89094.1"/>
    <property type="molecule type" value="mRNA"/>
</dbReference>
<reference evidence="2" key="1">
    <citation type="journal article" date="2007" name="PLoS Biol.">
        <title>Rate of evolution in brain-expressed genes in humans and other primates.</title>
        <authorList>
            <person name="Wang H.-Y."/>
            <person name="Chien H.-C."/>
            <person name="Osada N."/>
            <person name="Hashimoto K."/>
            <person name="Sugano S."/>
            <person name="Gojobori T."/>
            <person name="Chou C.-K."/>
            <person name="Tsai S.-F."/>
            <person name="Wu C.-I."/>
            <person name="Shen C.-K.J."/>
        </authorList>
    </citation>
    <scope>NUCLEOTIDE SEQUENCE</scope>
</reference>
<organism evidence="2">
    <name type="scientific">Macaca fascicularis</name>
    <name type="common">Crab-eating macaque</name>
    <name type="synonym">Cynomolgus monkey</name>
    <dbReference type="NCBI Taxonomy" id="9541"/>
    <lineage>
        <taxon>Eukaryota</taxon>
        <taxon>Metazoa</taxon>
        <taxon>Chordata</taxon>
        <taxon>Craniata</taxon>
        <taxon>Vertebrata</taxon>
        <taxon>Euteleostomi</taxon>
        <taxon>Mammalia</taxon>
        <taxon>Eutheria</taxon>
        <taxon>Euarchontoglires</taxon>
        <taxon>Primates</taxon>
        <taxon>Haplorrhini</taxon>
        <taxon>Catarrhini</taxon>
        <taxon>Cercopithecidae</taxon>
        <taxon>Cercopithecinae</taxon>
        <taxon>Macaca</taxon>
    </lineage>
</organism>
<protein>
    <submittedName>
        <fullName evidence="2">Macaca fascicularis brain cDNA, clone: QflA-16411</fullName>
    </submittedName>
</protein>
<keyword evidence="1" id="KW-0472">Membrane</keyword>